<evidence type="ECO:0000256" key="1">
    <source>
        <dbReference type="SAM" id="MobiDB-lite"/>
    </source>
</evidence>
<evidence type="ECO:0000313" key="3">
    <source>
        <dbReference type="Proteomes" id="UP000271162"/>
    </source>
</evidence>
<proteinExistence type="predicted"/>
<dbReference type="AlphaFoldDB" id="A0A0N4YWS1"/>
<reference evidence="4" key="1">
    <citation type="submission" date="2017-02" db="UniProtKB">
        <authorList>
            <consortium name="WormBaseParasite"/>
        </authorList>
    </citation>
    <scope>IDENTIFICATION</scope>
</reference>
<dbReference type="EMBL" id="UYSL01026725">
    <property type="protein sequence ID" value="VDL85901.1"/>
    <property type="molecule type" value="Genomic_DNA"/>
</dbReference>
<protein>
    <submittedName>
        <fullName evidence="2 4">Uncharacterized protein</fullName>
    </submittedName>
</protein>
<accession>A0A0N4YWS1</accession>
<name>A0A0N4YWS1_NIPBR</name>
<sequence>MEGRRSKNSAEPSQRKGNKFLNPDEIMGFNREQAAAEQLKSVRPAGRNNPGLLLGNVLGGPTTGECTNRAPTNQMGLAEAEDGREKLFYNHKTKKPDENDIDTGLQGSFWSTSSTRHHKTDDERHLRRTGNGPADSYSPLLRQKQTSQTRFTIAVGAFRTGSEYKPSRHDHLLAGGHKIRRWVRLQPLGTGKNMEHTRR</sequence>
<evidence type="ECO:0000313" key="4">
    <source>
        <dbReference type="WBParaSite" id="NBR_0002169301-mRNA-1"/>
    </source>
</evidence>
<reference evidence="2 3" key="2">
    <citation type="submission" date="2018-11" db="EMBL/GenBank/DDBJ databases">
        <authorList>
            <consortium name="Pathogen Informatics"/>
        </authorList>
    </citation>
    <scope>NUCLEOTIDE SEQUENCE [LARGE SCALE GENOMIC DNA]</scope>
</reference>
<dbReference type="WBParaSite" id="NBR_0002169301-mRNA-1">
    <property type="protein sequence ID" value="NBR_0002169301-mRNA-1"/>
    <property type="gene ID" value="NBR_0002169301"/>
</dbReference>
<keyword evidence="3" id="KW-1185">Reference proteome</keyword>
<organism evidence="4">
    <name type="scientific">Nippostrongylus brasiliensis</name>
    <name type="common">Rat hookworm</name>
    <dbReference type="NCBI Taxonomy" id="27835"/>
    <lineage>
        <taxon>Eukaryota</taxon>
        <taxon>Metazoa</taxon>
        <taxon>Ecdysozoa</taxon>
        <taxon>Nematoda</taxon>
        <taxon>Chromadorea</taxon>
        <taxon>Rhabditida</taxon>
        <taxon>Rhabditina</taxon>
        <taxon>Rhabditomorpha</taxon>
        <taxon>Strongyloidea</taxon>
        <taxon>Heligmosomidae</taxon>
        <taxon>Nippostrongylus</taxon>
    </lineage>
</organism>
<feature type="compositionally biased region" description="Polar residues" evidence="1">
    <location>
        <begin position="105"/>
        <end position="114"/>
    </location>
</feature>
<feature type="region of interest" description="Disordered" evidence="1">
    <location>
        <begin position="94"/>
        <end position="145"/>
    </location>
</feature>
<evidence type="ECO:0000313" key="2">
    <source>
        <dbReference type="EMBL" id="VDL85901.1"/>
    </source>
</evidence>
<gene>
    <name evidence="2" type="ORF">NBR_LOCUS21695</name>
</gene>
<dbReference type="Proteomes" id="UP000271162">
    <property type="component" value="Unassembled WGS sequence"/>
</dbReference>
<feature type="region of interest" description="Disordered" evidence="1">
    <location>
        <begin position="1"/>
        <end position="24"/>
    </location>
</feature>